<dbReference type="InterPro" id="IPR051267">
    <property type="entry name" value="STEAP_metalloreductase"/>
</dbReference>
<dbReference type="RefSeq" id="WP_048201396.1">
    <property type="nucleotide sequence ID" value="NZ_CP009149.1"/>
</dbReference>
<dbReference type="InterPro" id="IPR036291">
    <property type="entry name" value="NAD(P)-bd_dom_sf"/>
</dbReference>
<dbReference type="InterPro" id="IPR028939">
    <property type="entry name" value="P5C_Rdtase_cat_N"/>
</dbReference>
<name>A0A076LI56_9EURY</name>
<dbReference type="GO" id="GO:0005886">
    <property type="term" value="C:plasma membrane"/>
    <property type="evidence" value="ECO:0007669"/>
    <property type="project" value="TreeGrafter"/>
</dbReference>
<dbReference type="Proteomes" id="UP000028781">
    <property type="component" value="Chromosome"/>
</dbReference>
<dbReference type="NCBIfam" id="TIGR01915">
    <property type="entry name" value="npdG"/>
    <property type="match status" value="1"/>
</dbReference>
<dbReference type="OrthoDB" id="8635at2157"/>
<dbReference type="PANTHER" id="PTHR14239:SF0">
    <property type="entry name" value="F420-DEPENDENT NADP REDUCTASE"/>
    <property type="match status" value="1"/>
</dbReference>
<dbReference type="GO" id="GO:0052851">
    <property type="term" value="F:ferric-chelate reductase (NADPH) activity"/>
    <property type="evidence" value="ECO:0007669"/>
    <property type="project" value="TreeGrafter"/>
</dbReference>
<proteinExistence type="predicted"/>
<dbReference type="Pfam" id="PF03807">
    <property type="entry name" value="F420_oxidored"/>
    <property type="match status" value="1"/>
</dbReference>
<organism evidence="3 4">
    <name type="scientific">Methanocaldococcus bathoardescens</name>
    <dbReference type="NCBI Taxonomy" id="1301915"/>
    <lineage>
        <taxon>Archaea</taxon>
        <taxon>Methanobacteriati</taxon>
        <taxon>Methanobacteriota</taxon>
        <taxon>Methanomada group</taxon>
        <taxon>Methanococci</taxon>
        <taxon>Methanococcales</taxon>
        <taxon>Methanocaldococcaceae</taxon>
        <taxon>Methanocaldococcus</taxon>
    </lineage>
</organism>
<dbReference type="EMBL" id="CP009149">
    <property type="protein sequence ID" value="AIJ05204.1"/>
    <property type="molecule type" value="Genomic_DNA"/>
</dbReference>
<evidence type="ECO:0000259" key="2">
    <source>
        <dbReference type="Pfam" id="PF03807"/>
    </source>
</evidence>
<sequence>MKVAILGGTGDQGFGLALRLAKNNKIIIGSRKKERAEEAAKKAKEILKQRGIEADIIGLENKEAAKEGDVVILSLPYEYTLSTIKQLKEELKGKIVVSIGVPLATAIGDKPTRLLFPPDGSVAEMVQNVLKESKVVSAFQNVCHAVLEDLDNPVDCDILVCGNDEEAKKVVIDLANQIDGVRAIDCGNLEKSRIIEAITPLLIGLNIKYKSKGTGIRITNLEI</sequence>
<dbReference type="InterPro" id="IPR010185">
    <property type="entry name" value="NpdG"/>
</dbReference>
<feature type="domain" description="Pyrroline-5-carboxylate reductase catalytic N-terminal" evidence="2">
    <location>
        <begin position="2"/>
        <end position="101"/>
    </location>
</feature>
<keyword evidence="4" id="KW-1185">Reference proteome</keyword>
<dbReference type="GO" id="GO:0016651">
    <property type="term" value="F:oxidoreductase activity, acting on NAD(P)H"/>
    <property type="evidence" value="ECO:0007669"/>
    <property type="project" value="InterPro"/>
</dbReference>
<dbReference type="Gene3D" id="3.40.50.720">
    <property type="entry name" value="NAD(P)-binding Rossmann-like Domain"/>
    <property type="match status" value="1"/>
</dbReference>
<dbReference type="GO" id="GO:0008823">
    <property type="term" value="F:cupric reductase (NADH) activity"/>
    <property type="evidence" value="ECO:0007669"/>
    <property type="project" value="TreeGrafter"/>
</dbReference>
<dbReference type="GO" id="GO:0050661">
    <property type="term" value="F:NADP binding"/>
    <property type="evidence" value="ECO:0007669"/>
    <property type="project" value="InterPro"/>
</dbReference>
<evidence type="ECO:0000313" key="4">
    <source>
        <dbReference type="Proteomes" id="UP000028781"/>
    </source>
</evidence>
<keyword evidence="1" id="KW-0560">Oxidoreductase</keyword>
<dbReference type="GO" id="GO:0015677">
    <property type="term" value="P:copper ion import"/>
    <property type="evidence" value="ECO:0007669"/>
    <property type="project" value="TreeGrafter"/>
</dbReference>
<dbReference type="AlphaFoldDB" id="A0A076LI56"/>
<reference evidence="3 4" key="1">
    <citation type="journal article" date="2015" name="Int. J. Syst. Evol. Microbiol.">
        <title>M ethanocaldococcus bathoardescens sp. nov., a hyperthermophilic methanogen isolated from a volcanically active deep-sea hydrothermal vent.</title>
        <authorList>
            <person name="Stewart L.C."/>
            <person name="Jung J.H."/>
            <person name="Kim Y.T."/>
            <person name="Kwon S.W."/>
            <person name="Park C.S."/>
            <person name="Holden J.F."/>
        </authorList>
    </citation>
    <scope>NUCLEOTIDE SEQUENCE [LARGE SCALE GENOMIC DNA]</scope>
    <source>
        <strain evidence="3 4">JH146</strain>
    </source>
</reference>
<dbReference type="FunFam" id="3.40.50.720:FF:000755">
    <property type="entry name" value="F420-dependent NADP reductase"/>
    <property type="match status" value="1"/>
</dbReference>
<dbReference type="STRING" id="1301915.JH146_0354"/>
<dbReference type="KEGG" id="mjh:JH146_0354"/>
<protein>
    <recommendedName>
        <fullName evidence="2">Pyrroline-5-carboxylate reductase catalytic N-terminal domain-containing protein</fullName>
    </recommendedName>
</protein>
<dbReference type="GO" id="GO:0006740">
    <property type="term" value="P:NADPH regeneration"/>
    <property type="evidence" value="ECO:0007669"/>
    <property type="project" value="InterPro"/>
</dbReference>
<dbReference type="HOGENOM" id="CLU_076368_1_0_2"/>
<dbReference type="GeneID" id="24890948"/>
<dbReference type="GO" id="GO:0070967">
    <property type="term" value="F:coenzyme F420 binding"/>
    <property type="evidence" value="ECO:0007669"/>
    <property type="project" value="InterPro"/>
</dbReference>
<dbReference type="PANTHER" id="PTHR14239">
    <property type="entry name" value="DUDULIN-RELATED"/>
    <property type="match status" value="1"/>
</dbReference>
<evidence type="ECO:0000313" key="3">
    <source>
        <dbReference type="EMBL" id="AIJ05204.1"/>
    </source>
</evidence>
<accession>A0A076LI56</accession>
<gene>
    <name evidence="3" type="ORF">JH146_0354</name>
</gene>
<evidence type="ECO:0000256" key="1">
    <source>
        <dbReference type="ARBA" id="ARBA00023002"/>
    </source>
</evidence>
<dbReference type="SUPFAM" id="SSF51735">
    <property type="entry name" value="NAD(P)-binding Rossmann-fold domains"/>
    <property type="match status" value="1"/>
</dbReference>